<comment type="caution">
    <text evidence="1">The sequence shown here is derived from an EMBL/GenBank/DDBJ whole genome shotgun (WGS) entry which is preliminary data.</text>
</comment>
<protein>
    <recommendedName>
        <fullName evidence="3">Amino acid/amide ABC transporter substrate-binding protein, HAAT family</fullName>
    </recommendedName>
</protein>
<evidence type="ECO:0008006" key="3">
    <source>
        <dbReference type="Google" id="ProtNLM"/>
    </source>
</evidence>
<proteinExistence type="predicted"/>
<accession>A0A4R5EST1</accession>
<dbReference type="PANTHER" id="PTHR47628">
    <property type="match status" value="1"/>
</dbReference>
<dbReference type="InterPro" id="IPR028082">
    <property type="entry name" value="Peripla_BP_I"/>
</dbReference>
<reference evidence="1 2" key="1">
    <citation type="submission" date="2019-03" db="EMBL/GenBank/DDBJ databases">
        <authorList>
            <person name="Zhang S."/>
        </authorList>
    </citation>
    <scope>NUCLEOTIDE SEQUENCE [LARGE SCALE GENOMIC DNA]</scope>
    <source>
        <strain evidence="1 2">S4J41</strain>
    </source>
</reference>
<dbReference type="Gene3D" id="3.40.50.2300">
    <property type="match status" value="2"/>
</dbReference>
<evidence type="ECO:0000313" key="2">
    <source>
        <dbReference type="Proteomes" id="UP000294662"/>
    </source>
</evidence>
<gene>
    <name evidence="1" type="ORF">E1B25_10910</name>
</gene>
<organism evidence="1 2">
    <name type="scientific">Antarcticimicrobium sediminis</name>
    <dbReference type="NCBI Taxonomy" id="2546227"/>
    <lineage>
        <taxon>Bacteria</taxon>
        <taxon>Pseudomonadati</taxon>
        <taxon>Pseudomonadota</taxon>
        <taxon>Alphaproteobacteria</taxon>
        <taxon>Rhodobacterales</taxon>
        <taxon>Paracoccaceae</taxon>
        <taxon>Antarcticimicrobium</taxon>
    </lineage>
</organism>
<sequence length="367" mass="39320">MERFDLGLVFSTTGPYAALGRAARAGAELAIADLARDGVAQITPVVCDPAGRPDAYEAMTRDVLEQGVSHVVGAITSWSRKDMIPVLERYGALLWYPCPYEGFESNDHVIYMGAAPNHHMIPLLDRMLAAGVRRAYLLGSNYVWGWETLRLARARLSEAGVEIVGERYVPLGETDCTLALSEIAEHGVDMVINSLIGPSNVAFMHGLPAQGRPEVVSCNQSEADLEALGQAGDGLVSAGTYFEELGPQDFVRRAAKVAPNGRCSSFFATTYASVCILAQSIKRAGSAAPKAVFRAACAGPHDTVLGTVRIDPMTRHAALTPHIARAKQGRFHLIASSEGPIIADPYLTSVQPVRGGPRETPSLRIVK</sequence>
<dbReference type="PANTHER" id="PTHR47628:SF1">
    <property type="entry name" value="ALIPHATIC AMIDASE EXPRESSION-REGULATING PROTEIN"/>
    <property type="match status" value="1"/>
</dbReference>
<dbReference type="EMBL" id="SMFP01000006">
    <property type="protein sequence ID" value="TDE37929.1"/>
    <property type="molecule type" value="Genomic_DNA"/>
</dbReference>
<dbReference type="Pfam" id="PF13433">
    <property type="entry name" value="Peripla_BP_5"/>
    <property type="match status" value="1"/>
</dbReference>
<dbReference type="SUPFAM" id="SSF53822">
    <property type="entry name" value="Periplasmic binding protein-like I"/>
    <property type="match status" value="1"/>
</dbReference>
<name>A0A4R5EST1_9RHOB</name>
<dbReference type="AlphaFoldDB" id="A0A4R5EST1"/>
<keyword evidence="2" id="KW-1185">Reference proteome</keyword>
<dbReference type="OrthoDB" id="9802022at2"/>
<dbReference type="RefSeq" id="WP_132829205.1">
    <property type="nucleotide sequence ID" value="NZ_SMFP01000006.1"/>
</dbReference>
<evidence type="ECO:0000313" key="1">
    <source>
        <dbReference type="EMBL" id="TDE37929.1"/>
    </source>
</evidence>
<dbReference type="Proteomes" id="UP000294662">
    <property type="component" value="Unassembled WGS sequence"/>
</dbReference>